<accession>F4KSL1</accession>
<dbReference type="OrthoDB" id="726159at2"/>
<dbReference type="RefSeq" id="WP_013768879.1">
    <property type="nucleotide sequence ID" value="NC_015510.1"/>
</dbReference>
<evidence type="ECO:0000256" key="5">
    <source>
        <dbReference type="ARBA" id="ARBA00023295"/>
    </source>
</evidence>
<dbReference type="InterPro" id="IPR029018">
    <property type="entry name" value="Hex-like_dom2"/>
</dbReference>
<dbReference type="Pfam" id="PF00728">
    <property type="entry name" value="Glyco_hydro_20"/>
    <property type="match status" value="1"/>
</dbReference>
<dbReference type="KEGG" id="hhy:Halhy_6546"/>
<dbReference type="PRINTS" id="PR00738">
    <property type="entry name" value="GLHYDRLASE20"/>
</dbReference>
<keyword evidence="5" id="KW-0326">Glycosidase</keyword>
<feature type="domain" description="Beta-hexosaminidase bacterial type N-terminal" evidence="9">
    <location>
        <begin position="25"/>
        <end position="149"/>
    </location>
</feature>
<evidence type="ECO:0000259" key="9">
    <source>
        <dbReference type="Pfam" id="PF02838"/>
    </source>
</evidence>
<feature type="chain" id="PRO_5003317032" description="beta-N-acetylhexosaminidase" evidence="7">
    <location>
        <begin position="19"/>
        <end position="760"/>
    </location>
</feature>
<dbReference type="CDD" id="cd06563">
    <property type="entry name" value="GH20_chitobiase-like"/>
    <property type="match status" value="1"/>
</dbReference>
<proteinExistence type="inferred from homology"/>
<evidence type="ECO:0000256" key="7">
    <source>
        <dbReference type="SAM" id="SignalP"/>
    </source>
</evidence>
<evidence type="ECO:0000259" key="8">
    <source>
        <dbReference type="Pfam" id="PF00728"/>
    </source>
</evidence>
<comment type="similarity">
    <text evidence="2">Belongs to the glycosyl hydrolase 20 family.</text>
</comment>
<dbReference type="HOGENOM" id="CLU_007082_5_0_10"/>
<evidence type="ECO:0000256" key="4">
    <source>
        <dbReference type="ARBA" id="ARBA00022801"/>
    </source>
</evidence>
<dbReference type="SUPFAM" id="SSF55545">
    <property type="entry name" value="beta-N-acetylhexosaminidase-like domain"/>
    <property type="match status" value="1"/>
</dbReference>
<keyword evidence="7" id="KW-0732">Signal</keyword>
<dbReference type="GO" id="GO:0030203">
    <property type="term" value="P:glycosaminoglycan metabolic process"/>
    <property type="evidence" value="ECO:0007669"/>
    <property type="project" value="TreeGrafter"/>
</dbReference>
<dbReference type="AlphaFoldDB" id="F4KSL1"/>
<keyword evidence="11" id="KW-1185">Reference proteome</keyword>
<evidence type="ECO:0000256" key="2">
    <source>
        <dbReference type="ARBA" id="ARBA00006285"/>
    </source>
</evidence>
<protein>
    <recommendedName>
        <fullName evidence="3">beta-N-acetylhexosaminidase</fullName>
        <ecNumber evidence="3">3.2.1.52</ecNumber>
    </recommendedName>
</protein>
<name>F4KSL1_HALH1</name>
<dbReference type="InterPro" id="IPR015882">
    <property type="entry name" value="HEX_bac_N"/>
</dbReference>
<reference key="2">
    <citation type="submission" date="2011-04" db="EMBL/GenBank/DDBJ databases">
        <title>Complete sequence of chromosome of Haliscomenobacter hydrossis DSM 1100.</title>
        <authorList>
            <consortium name="US DOE Joint Genome Institute (JGI-PGF)"/>
            <person name="Lucas S."/>
            <person name="Han J."/>
            <person name="Lapidus A."/>
            <person name="Bruce D."/>
            <person name="Goodwin L."/>
            <person name="Pitluck S."/>
            <person name="Peters L."/>
            <person name="Kyrpides N."/>
            <person name="Mavromatis K."/>
            <person name="Ivanova N."/>
            <person name="Ovchinnikova G."/>
            <person name="Pagani I."/>
            <person name="Daligault H."/>
            <person name="Detter J.C."/>
            <person name="Han C."/>
            <person name="Land M."/>
            <person name="Hauser L."/>
            <person name="Markowitz V."/>
            <person name="Cheng J.-F."/>
            <person name="Hugenholtz P."/>
            <person name="Woyke T."/>
            <person name="Wu D."/>
            <person name="Verbarg S."/>
            <person name="Frueling A."/>
            <person name="Brambilla E."/>
            <person name="Klenk H.-P."/>
            <person name="Eisen J.A."/>
        </authorList>
    </citation>
    <scope>NUCLEOTIDE SEQUENCE</scope>
    <source>
        <strain>DSM 1100</strain>
    </source>
</reference>
<dbReference type="PANTHER" id="PTHR22600:SF57">
    <property type="entry name" value="BETA-N-ACETYLHEXOSAMINIDASE"/>
    <property type="match status" value="1"/>
</dbReference>
<dbReference type="EMBL" id="CP002691">
    <property type="protein sequence ID" value="AEE54362.1"/>
    <property type="molecule type" value="Genomic_DNA"/>
</dbReference>
<feature type="domain" description="Glycoside hydrolase family 20 catalytic" evidence="8">
    <location>
        <begin position="152"/>
        <end position="498"/>
    </location>
</feature>
<dbReference type="InterPro" id="IPR025705">
    <property type="entry name" value="Beta_hexosaminidase_sua/sub"/>
</dbReference>
<sequence>MKHTILGLLLCGSILLNAQSPAAFPIIPLPQKITPAAGQFVLSAETCIRFDLNNEQVALAANYFNQWLNSYAGFALPSSNKQEKNVIVLELNQSVKHPEGYHLQISPGQILIQAWQPVGLFYGIQSLMQLFPIEASAAINLAGVDIQDQPAFGYRGVMLDVGRYYFSPADVKTFIDMLARYKINRFHWHLTEDQGWRIEIKKYPKLQEVAAWRNETIVGHLNQGAERKFDGQKNGGFYTQEEVKDIVEYARKRFITVIPEIEMPGHAQAAIAAYPELGCLDKPIGVATFWGVSPNVFCPNEATFTFLENVLSEVMALFPSPYIHIGGDECPKVQWTTNATAQQIIKREKLKDEHELQSYFIRRMEKFLNQHGRQIIGWDEILEGGLAPNATVMSWRGTEGGIEAAKQGHNVIMTPTSYCYIDYYQSLHADEPLAIGGFLPLEKVYSYNPIPSELSPDQAKHILGAQANLWTEYIKDLSKLQYMTYPRAQALAEVTWSGEAKKNFADFTSRLMVHMERWKKEGVNFGNHLFDVKVQASSDGTGVKISASNPANQGTIKYVADGTMPAASSANVGTNLLLNQSGQYVFQSFMDGKPSGRSAKLDVSFHKAAGKKITLSTEPAPQYRGSGNGSVLNGVIGSNQRYNDAEWLGFAGKDVVAVIDLGKPTALKQVKLRFFNNPGQWVYAPKQVQVSWGKQEGSFGKVLSSRVEVGKDKIVSSNLNLKNAKARYLKLEFSNYGEIPAGAPGAGSRAWLFVDEIVVE</sequence>
<dbReference type="GO" id="GO:0005975">
    <property type="term" value="P:carbohydrate metabolic process"/>
    <property type="evidence" value="ECO:0007669"/>
    <property type="project" value="InterPro"/>
</dbReference>
<dbReference type="PANTHER" id="PTHR22600">
    <property type="entry name" value="BETA-HEXOSAMINIDASE"/>
    <property type="match status" value="1"/>
</dbReference>
<evidence type="ECO:0000313" key="11">
    <source>
        <dbReference type="Proteomes" id="UP000008461"/>
    </source>
</evidence>
<evidence type="ECO:0000313" key="10">
    <source>
        <dbReference type="EMBL" id="AEE54362.1"/>
    </source>
</evidence>
<dbReference type="Gene3D" id="3.30.379.10">
    <property type="entry name" value="Chitobiase/beta-hexosaminidase domain 2-like"/>
    <property type="match status" value="1"/>
</dbReference>
<dbReference type="EC" id="3.2.1.52" evidence="3"/>
<evidence type="ECO:0000256" key="6">
    <source>
        <dbReference type="PIRSR" id="PIRSR625705-1"/>
    </source>
</evidence>
<dbReference type="GO" id="GO:0004563">
    <property type="term" value="F:beta-N-acetylhexosaminidase activity"/>
    <property type="evidence" value="ECO:0007669"/>
    <property type="project" value="UniProtKB-EC"/>
</dbReference>
<dbReference type="eggNOG" id="COG3525">
    <property type="taxonomic scope" value="Bacteria"/>
</dbReference>
<dbReference type="GO" id="GO:0016020">
    <property type="term" value="C:membrane"/>
    <property type="evidence" value="ECO:0007669"/>
    <property type="project" value="TreeGrafter"/>
</dbReference>
<reference evidence="10 11" key="1">
    <citation type="journal article" date="2011" name="Stand. Genomic Sci.">
        <title>Complete genome sequence of Haliscomenobacter hydrossis type strain (O).</title>
        <authorList>
            <consortium name="US DOE Joint Genome Institute (JGI-PGF)"/>
            <person name="Daligault H."/>
            <person name="Lapidus A."/>
            <person name="Zeytun A."/>
            <person name="Nolan M."/>
            <person name="Lucas S."/>
            <person name="Del Rio T.G."/>
            <person name="Tice H."/>
            <person name="Cheng J.F."/>
            <person name="Tapia R."/>
            <person name="Han C."/>
            <person name="Goodwin L."/>
            <person name="Pitluck S."/>
            <person name="Liolios K."/>
            <person name="Pagani I."/>
            <person name="Ivanova N."/>
            <person name="Huntemann M."/>
            <person name="Mavromatis K."/>
            <person name="Mikhailova N."/>
            <person name="Pati A."/>
            <person name="Chen A."/>
            <person name="Palaniappan K."/>
            <person name="Land M."/>
            <person name="Hauser L."/>
            <person name="Brambilla E.M."/>
            <person name="Rohde M."/>
            <person name="Verbarg S."/>
            <person name="Goker M."/>
            <person name="Bristow J."/>
            <person name="Eisen J.A."/>
            <person name="Markowitz V."/>
            <person name="Hugenholtz P."/>
            <person name="Kyrpides N.C."/>
            <person name="Klenk H.P."/>
            <person name="Woyke T."/>
        </authorList>
    </citation>
    <scope>NUCLEOTIDE SEQUENCE [LARGE SCALE GENOMIC DNA]</scope>
    <source>
        <strain evidence="11">ATCC 27775 / DSM 1100 / LMG 10767 / O</strain>
    </source>
</reference>
<gene>
    <name evidence="10" type="ordered locus">Halhy_6546</name>
</gene>
<keyword evidence="4 10" id="KW-0378">Hydrolase</keyword>
<dbReference type="InterPro" id="IPR015883">
    <property type="entry name" value="Glyco_hydro_20_cat"/>
</dbReference>
<dbReference type="Gene3D" id="3.20.20.80">
    <property type="entry name" value="Glycosidases"/>
    <property type="match status" value="1"/>
</dbReference>
<feature type="active site" description="Proton donor" evidence="6">
    <location>
        <position position="329"/>
    </location>
</feature>
<evidence type="ECO:0000256" key="1">
    <source>
        <dbReference type="ARBA" id="ARBA00001231"/>
    </source>
</evidence>
<dbReference type="STRING" id="760192.Halhy_6546"/>
<dbReference type="Proteomes" id="UP000008461">
    <property type="component" value="Chromosome"/>
</dbReference>
<feature type="signal peptide" evidence="7">
    <location>
        <begin position="1"/>
        <end position="18"/>
    </location>
</feature>
<dbReference type="Pfam" id="PF02838">
    <property type="entry name" value="Glyco_hydro_20b"/>
    <property type="match status" value="1"/>
</dbReference>
<organism evidence="10 11">
    <name type="scientific">Haliscomenobacter hydrossis (strain ATCC 27775 / DSM 1100 / LMG 10767 / O)</name>
    <dbReference type="NCBI Taxonomy" id="760192"/>
    <lineage>
        <taxon>Bacteria</taxon>
        <taxon>Pseudomonadati</taxon>
        <taxon>Bacteroidota</taxon>
        <taxon>Saprospiria</taxon>
        <taxon>Saprospirales</taxon>
        <taxon>Haliscomenobacteraceae</taxon>
        <taxon>Haliscomenobacter</taxon>
    </lineage>
</organism>
<dbReference type="InterPro" id="IPR017853">
    <property type="entry name" value="GH"/>
</dbReference>
<evidence type="ECO:0000256" key="3">
    <source>
        <dbReference type="ARBA" id="ARBA00012663"/>
    </source>
</evidence>
<comment type="catalytic activity">
    <reaction evidence="1">
        <text>Hydrolysis of terminal non-reducing N-acetyl-D-hexosamine residues in N-acetyl-beta-D-hexosaminides.</text>
        <dbReference type="EC" id="3.2.1.52"/>
    </reaction>
</comment>
<dbReference type="SUPFAM" id="SSF51445">
    <property type="entry name" value="(Trans)glycosidases"/>
    <property type="match status" value="1"/>
</dbReference>